<proteinExistence type="inferred from homology"/>
<dbReference type="SUPFAM" id="SSF55021">
    <property type="entry name" value="ACT-like"/>
    <property type="match status" value="1"/>
</dbReference>
<comment type="catalytic activity">
    <reaction evidence="13">
        <text>L-homoserine + NADP(+) = L-aspartate 4-semialdehyde + NADPH + H(+)</text>
        <dbReference type="Rhea" id="RHEA:15761"/>
        <dbReference type="ChEBI" id="CHEBI:15378"/>
        <dbReference type="ChEBI" id="CHEBI:57476"/>
        <dbReference type="ChEBI" id="CHEBI:57783"/>
        <dbReference type="ChEBI" id="CHEBI:58349"/>
        <dbReference type="ChEBI" id="CHEBI:537519"/>
        <dbReference type="EC" id="1.1.1.3"/>
    </reaction>
</comment>
<dbReference type="PROSITE" id="PS01042">
    <property type="entry name" value="HOMOSER_DHGENASE"/>
    <property type="match status" value="1"/>
</dbReference>
<dbReference type="InterPro" id="IPR045865">
    <property type="entry name" value="ACT-like_dom_sf"/>
</dbReference>
<feature type="binding site" evidence="12">
    <location>
        <begin position="9"/>
        <end position="16"/>
    </location>
    <ligand>
        <name>NADP(+)</name>
        <dbReference type="ChEBI" id="CHEBI:58349"/>
    </ligand>
</feature>
<comment type="pathway">
    <text evidence="2 13">Amino-acid biosynthesis; L-methionine biosynthesis via de novo pathway; L-homoserine from L-aspartate: step 3/3.</text>
</comment>
<feature type="binding site" evidence="12">
    <location>
        <position position="104"/>
    </location>
    <ligand>
        <name>NADPH</name>
        <dbReference type="ChEBI" id="CHEBI:57783"/>
    </ligand>
</feature>
<dbReference type="GO" id="GO:0009086">
    <property type="term" value="P:methionine biosynthetic process"/>
    <property type="evidence" value="ECO:0007669"/>
    <property type="project" value="UniProtKB-KW"/>
</dbReference>
<feature type="active site" description="Proton donor" evidence="11">
    <location>
        <position position="204"/>
    </location>
</feature>
<dbReference type="GO" id="GO:0004412">
    <property type="term" value="F:homoserine dehydrogenase activity"/>
    <property type="evidence" value="ECO:0007669"/>
    <property type="project" value="UniProtKB-EC"/>
</dbReference>
<dbReference type="InterPro" id="IPR001342">
    <property type="entry name" value="HDH_cat"/>
</dbReference>
<dbReference type="Pfam" id="PF01842">
    <property type="entry name" value="ACT"/>
    <property type="match status" value="1"/>
</dbReference>
<comment type="similarity">
    <text evidence="3 14">Belongs to the homoserine dehydrogenase family.</text>
</comment>
<keyword evidence="6 13" id="KW-0028">Amino-acid biosynthesis</keyword>
<comment type="pathway">
    <text evidence="1 13">Amino-acid biosynthesis; L-threonine biosynthesis; L-threonine from L-aspartate: step 3/5.</text>
</comment>
<dbReference type="InterPro" id="IPR036291">
    <property type="entry name" value="NAD(P)-bd_dom_sf"/>
</dbReference>
<dbReference type="GO" id="GO:0009088">
    <property type="term" value="P:threonine biosynthetic process"/>
    <property type="evidence" value="ECO:0007669"/>
    <property type="project" value="UniProtKB-KW"/>
</dbReference>
<evidence type="ECO:0000259" key="15">
    <source>
        <dbReference type="PROSITE" id="PS51671"/>
    </source>
</evidence>
<evidence type="ECO:0000256" key="8">
    <source>
        <dbReference type="ARBA" id="ARBA00022857"/>
    </source>
</evidence>
<evidence type="ECO:0000256" key="12">
    <source>
        <dbReference type="PIRSR" id="PIRSR000098-2"/>
    </source>
</evidence>
<keyword evidence="17" id="KW-1185">Reference proteome</keyword>
<evidence type="ECO:0000256" key="2">
    <source>
        <dbReference type="ARBA" id="ARBA00005062"/>
    </source>
</evidence>
<evidence type="ECO:0000256" key="13">
    <source>
        <dbReference type="RuleBase" id="RU000579"/>
    </source>
</evidence>
<dbReference type="Pfam" id="PF03447">
    <property type="entry name" value="NAD_binding_3"/>
    <property type="match status" value="1"/>
</dbReference>
<accession>A0A9X4RMK0</accession>
<keyword evidence="10 13" id="KW-0486">Methionine biosynthesis</keyword>
<reference evidence="16" key="2">
    <citation type="submission" date="2022-10" db="EMBL/GenBank/DDBJ databases">
        <authorList>
            <person name="Aronson H.S."/>
        </authorList>
    </citation>
    <scope>NUCLEOTIDE SEQUENCE</scope>
    <source>
        <strain evidence="16">RS19-109</strain>
    </source>
</reference>
<reference evidence="16" key="1">
    <citation type="journal article" date="2022" name="bioRxiv">
        <title>Thiovibrio frasassiensisgen. nov., sp. nov., an autotrophic, elemental sulfur disproportionating bacterium isolated from sulfidic karst sediment, and proposal of Thiovibrionaceae fam. nov.</title>
        <authorList>
            <person name="Aronson H."/>
            <person name="Thomas C."/>
            <person name="Bhattacharyya M."/>
            <person name="Eckstein S."/>
            <person name="Jensen S."/>
            <person name="Barco R."/>
            <person name="Macalady J."/>
            <person name="Amend J."/>
        </authorList>
    </citation>
    <scope>NUCLEOTIDE SEQUENCE</scope>
    <source>
        <strain evidence="16">RS19-109</strain>
    </source>
</reference>
<dbReference type="SUPFAM" id="SSF55347">
    <property type="entry name" value="Glyceraldehyde-3-phosphate dehydrogenase-like, C-terminal domain"/>
    <property type="match status" value="1"/>
</dbReference>
<dbReference type="Gene3D" id="3.30.70.260">
    <property type="match status" value="1"/>
</dbReference>
<dbReference type="EMBL" id="JAPHEH010000001">
    <property type="protein sequence ID" value="MDG4476844.1"/>
    <property type="molecule type" value="Genomic_DNA"/>
</dbReference>
<dbReference type="InterPro" id="IPR005106">
    <property type="entry name" value="Asp/hSer_DH_NAD-bd"/>
</dbReference>
<evidence type="ECO:0000256" key="5">
    <source>
        <dbReference type="ARBA" id="ARBA00013376"/>
    </source>
</evidence>
<dbReference type="InterPro" id="IPR016204">
    <property type="entry name" value="HDH"/>
</dbReference>
<keyword evidence="8 12" id="KW-0521">NADP</keyword>
<dbReference type="EC" id="1.1.1.3" evidence="4 13"/>
<dbReference type="FunFam" id="3.30.360.10:FF:000005">
    <property type="entry name" value="Homoserine dehydrogenase"/>
    <property type="match status" value="1"/>
</dbReference>
<evidence type="ECO:0000256" key="4">
    <source>
        <dbReference type="ARBA" id="ARBA00013213"/>
    </source>
</evidence>
<evidence type="ECO:0000256" key="10">
    <source>
        <dbReference type="ARBA" id="ARBA00023167"/>
    </source>
</evidence>
<evidence type="ECO:0000256" key="7">
    <source>
        <dbReference type="ARBA" id="ARBA00022697"/>
    </source>
</evidence>
<name>A0A9X4RMK0_9BACT</name>
<keyword evidence="9 13" id="KW-0560">Oxidoreductase</keyword>
<dbReference type="InterPro" id="IPR002912">
    <property type="entry name" value="ACT_dom"/>
</dbReference>
<dbReference type="NCBIfam" id="NF004976">
    <property type="entry name" value="PRK06349.1"/>
    <property type="match status" value="1"/>
</dbReference>
<dbReference type="PANTHER" id="PTHR43331">
    <property type="entry name" value="HOMOSERINE DEHYDROGENASE"/>
    <property type="match status" value="1"/>
</dbReference>
<dbReference type="Proteomes" id="UP001154240">
    <property type="component" value="Unassembled WGS sequence"/>
</dbReference>
<evidence type="ECO:0000256" key="1">
    <source>
        <dbReference type="ARBA" id="ARBA00005056"/>
    </source>
</evidence>
<evidence type="ECO:0000256" key="11">
    <source>
        <dbReference type="PIRSR" id="PIRSR000098-1"/>
    </source>
</evidence>
<dbReference type="PROSITE" id="PS51671">
    <property type="entry name" value="ACT"/>
    <property type="match status" value="1"/>
</dbReference>
<dbReference type="SUPFAM" id="SSF51735">
    <property type="entry name" value="NAD(P)-binding Rossmann-fold domains"/>
    <property type="match status" value="1"/>
</dbReference>
<gene>
    <name evidence="16" type="ORF">OLX77_11835</name>
</gene>
<feature type="domain" description="ACT" evidence="15">
    <location>
        <begin position="354"/>
        <end position="431"/>
    </location>
</feature>
<evidence type="ECO:0000256" key="3">
    <source>
        <dbReference type="ARBA" id="ARBA00006753"/>
    </source>
</evidence>
<dbReference type="RefSeq" id="WP_307633808.1">
    <property type="nucleotide sequence ID" value="NZ_JAPHEH010000001.1"/>
</dbReference>
<feature type="binding site" evidence="12">
    <location>
        <position position="189"/>
    </location>
    <ligand>
        <name>L-homoserine</name>
        <dbReference type="ChEBI" id="CHEBI:57476"/>
    </ligand>
</feature>
<evidence type="ECO:0000256" key="9">
    <source>
        <dbReference type="ARBA" id="ARBA00023002"/>
    </source>
</evidence>
<dbReference type="Pfam" id="PF00742">
    <property type="entry name" value="Homoserine_dh"/>
    <property type="match status" value="1"/>
</dbReference>
<dbReference type="PANTHER" id="PTHR43331:SF1">
    <property type="entry name" value="HOMOSERINE DEHYDROGENASE"/>
    <property type="match status" value="1"/>
</dbReference>
<evidence type="ECO:0000313" key="16">
    <source>
        <dbReference type="EMBL" id="MDG4476844.1"/>
    </source>
</evidence>
<protein>
    <recommendedName>
        <fullName evidence="5 13">Homoserine dehydrogenase</fullName>
        <ecNumber evidence="4 13">1.1.1.3</ecNumber>
    </recommendedName>
</protein>
<evidence type="ECO:0000256" key="14">
    <source>
        <dbReference type="RuleBase" id="RU004171"/>
    </source>
</evidence>
<dbReference type="Gene3D" id="3.30.360.10">
    <property type="entry name" value="Dihydrodipicolinate Reductase, domain 2"/>
    <property type="match status" value="1"/>
</dbReference>
<dbReference type="Gene3D" id="3.40.50.720">
    <property type="entry name" value="NAD(P)-binding Rossmann-like Domain"/>
    <property type="match status" value="1"/>
</dbReference>
<sequence length="436" mass="47505">MKEIKVGLLGFGTVGSGLAEVLLQQAERLRRKTGASIRLCRVADIRLEALPPQFKDVELVRDADLIFKDPEIDIVVELIGGIEPAKTFLLRAIEHGKHVVTANKALISQHGMEIFEAATRKNVEVGFEASVGGGIPVIKALKEGLVANKILSIMGIMNGTANYILNKMTDEGMAFAEVLKEAQAKGYAEADPTYDVEGIDTAHKLVILMTMAYGMRVSLADVSIEGISQIEPIDIDFAREFGYRIKLLAISRNHGDTVEARVHPTMVPEKDMLANIGGAYNGIQFTGDMVEDILLYGQGAGKMPTGSAVAADVVDIARNILCNSVNRVPCLSYLPEEIKSRGITPMESLRCCYYFRMTAMDKPGVLSAIAGILAHHRISIESVIQKARHKKGTVPIVMMTYEAEEASVRKALAEIDALDICTDKTVKIRIMKAHAE</sequence>
<evidence type="ECO:0000313" key="17">
    <source>
        <dbReference type="Proteomes" id="UP001154240"/>
    </source>
</evidence>
<dbReference type="GO" id="GO:0050661">
    <property type="term" value="F:NADP binding"/>
    <property type="evidence" value="ECO:0007669"/>
    <property type="project" value="InterPro"/>
</dbReference>
<comment type="caution">
    <text evidence="16">The sequence shown here is derived from an EMBL/GenBank/DDBJ whole genome shotgun (WGS) entry which is preliminary data.</text>
</comment>
<evidence type="ECO:0000256" key="6">
    <source>
        <dbReference type="ARBA" id="ARBA00022605"/>
    </source>
</evidence>
<organism evidence="16 17">
    <name type="scientific">Thiovibrio frasassiensis</name>
    <dbReference type="NCBI Taxonomy" id="2984131"/>
    <lineage>
        <taxon>Bacteria</taxon>
        <taxon>Pseudomonadati</taxon>
        <taxon>Thermodesulfobacteriota</taxon>
        <taxon>Desulfobulbia</taxon>
        <taxon>Desulfobulbales</taxon>
        <taxon>Thiovibrionaceae</taxon>
        <taxon>Thiovibrio</taxon>
    </lineage>
</organism>
<keyword evidence="7 13" id="KW-0791">Threonine biosynthesis</keyword>
<dbReference type="InterPro" id="IPR019811">
    <property type="entry name" value="HDH_CS"/>
</dbReference>
<dbReference type="CDD" id="cd04881">
    <property type="entry name" value="ACT_HSDH-Hom"/>
    <property type="match status" value="1"/>
</dbReference>
<dbReference type="AlphaFoldDB" id="A0A9X4RMK0"/>
<dbReference type="PIRSF" id="PIRSF000098">
    <property type="entry name" value="Homoser_dehydrog"/>
    <property type="match status" value="1"/>
</dbReference>
<dbReference type="FunFam" id="3.30.70.260:FF:000030">
    <property type="entry name" value="Homoserine dehydrogenase"/>
    <property type="match status" value="1"/>
</dbReference>